<accession>A0ABW1T2Y9</accession>
<keyword evidence="1" id="KW-0732">Signal</keyword>
<feature type="chain" id="PRO_5046203535" evidence="1">
    <location>
        <begin position="26"/>
        <end position="183"/>
    </location>
</feature>
<gene>
    <name evidence="2" type="ORF">ACFQGU_12235</name>
</gene>
<feature type="signal peptide" evidence="1">
    <location>
        <begin position="1"/>
        <end position="25"/>
    </location>
</feature>
<evidence type="ECO:0000313" key="3">
    <source>
        <dbReference type="Proteomes" id="UP001596138"/>
    </source>
</evidence>
<dbReference type="RefSeq" id="WP_386767035.1">
    <property type="nucleotide sequence ID" value="NZ_JBHSTI010000008.1"/>
</dbReference>
<keyword evidence="3" id="KW-1185">Reference proteome</keyword>
<evidence type="ECO:0000313" key="2">
    <source>
        <dbReference type="EMBL" id="MFC6238647.1"/>
    </source>
</evidence>
<organism evidence="2 3">
    <name type="scientific">Longivirga aurantiaca</name>
    <dbReference type="NCBI Taxonomy" id="1837743"/>
    <lineage>
        <taxon>Bacteria</taxon>
        <taxon>Bacillati</taxon>
        <taxon>Actinomycetota</taxon>
        <taxon>Actinomycetes</taxon>
        <taxon>Sporichthyales</taxon>
        <taxon>Sporichthyaceae</taxon>
        <taxon>Longivirga</taxon>
    </lineage>
</organism>
<protein>
    <submittedName>
        <fullName evidence="2">Uncharacterized protein</fullName>
    </submittedName>
</protein>
<dbReference type="Proteomes" id="UP001596138">
    <property type="component" value="Unassembled WGS sequence"/>
</dbReference>
<evidence type="ECO:0000256" key="1">
    <source>
        <dbReference type="SAM" id="SignalP"/>
    </source>
</evidence>
<dbReference type="EMBL" id="JBHSTI010000008">
    <property type="protein sequence ID" value="MFC6238647.1"/>
    <property type="molecule type" value="Genomic_DNA"/>
</dbReference>
<sequence>MTTIVRRTTAVLGALALGTSLAVVATPAAQASTTTPTTTTGCATGTLPDEITGRPADFTAGLSSGYWIWKDSNGWHLRVTHKPGTRAVYAGTIRTSAQTTVIGVRNEARDRVWRSADRKTTAFTLVNYGGIDGLDFTPRCSERVTFTLTVNGRPIDPMRIHLGDSDSHPAASTFTISRIPLSA</sequence>
<proteinExistence type="predicted"/>
<comment type="caution">
    <text evidence="2">The sequence shown here is derived from an EMBL/GenBank/DDBJ whole genome shotgun (WGS) entry which is preliminary data.</text>
</comment>
<name>A0ABW1T2Y9_9ACTN</name>
<reference evidence="3" key="1">
    <citation type="journal article" date="2019" name="Int. J. Syst. Evol. Microbiol.">
        <title>The Global Catalogue of Microorganisms (GCM) 10K type strain sequencing project: providing services to taxonomists for standard genome sequencing and annotation.</title>
        <authorList>
            <consortium name="The Broad Institute Genomics Platform"/>
            <consortium name="The Broad Institute Genome Sequencing Center for Infectious Disease"/>
            <person name="Wu L."/>
            <person name="Ma J."/>
        </authorList>
    </citation>
    <scope>NUCLEOTIDE SEQUENCE [LARGE SCALE GENOMIC DNA]</scope>
    <source>
        <strain evidence="3">CGMCC 4.7317</strain>
    </source>
</reference>